<comment type="cofactor">
    <cofactor evidence="1">
        <name>pyridoxal 5'-phosphate</name>
        <dbReference type="ChEBI" id="CHEBI:597326"/>
    </cofactor>
</comment>
<protein>
    <recommendedName>
        <fullName evidence="3">8-amino-7-oxononanoate synthase</fullName>
        <ecNumber evidence="3">2.3.1.47</ecNumber>
    </recommendedName>
</protein>
<dbReference type="GO" id="GO:0008710">
    <property type="term" value="F:8-amino-7-oxononanoate synthase activity"/>
    <property type="evidence" value="ECO:0007669"/>
    <property type="project" value="UniProtKB-EC"/>
</dbReference>
<keyword evidence="5" id="KW-0663">Pyridoxal phosphate</keyword>
<evidence type="ECO:0000313" key="8">
    <source>
        <dbReference type="EMBL" id="AKK03664.1"/>
    </source>
</evidence>
<evidence type="ECO:0000259" key="7">
    <source>
        <dbReference type="Pfam" id="PF00155"/>
    </source>
</evidence>
<dbReference type="SUPFAM" id="SSF53383">
    <property type="entry name" value="PLP-dependent transferases"/>
    <property type="match status" value="1"/>
</dbReference>
<gene>
    <name evidence="8" type="primary">bioF</name>
    <name evidence="8" type="ORF">CEPID_09090</name>
</gene>
<dbReference type="PATRIC" id="fig|1050174.4.peg.1828"/>
<dbReference type="InterPro" id="IPR015424">
    <property type="entry name" value="PyrdxlP-dep_Trfase"/>
</dbReference>
<keyword evidence="4" id="KW-0808">Transferase</keyword>
<organism evidence="8 9">
    <name type="scientific">Corynebacterium epidermidicanis</name>
    <dbReference type="NCBI Taxonomy" id="1050174"/>
    <lineage>
        <taxon>Bacteria</taxon>
        <taxon>Bacillati</taxon>
        <taxon>Actinomycetota</taxon>
        <taxon>Actinomycetes</taxon>
        <taxon>Mycobacteriales</taxon>
        <taxon>Corynebacteriaceae</taxon>
        <taxon>Corynebacterium</taxon>
    </lineage>
</organism>
<evidence type="ECO:0000313" key="9">
    <source>
        <dbReference type="Proteomes" id="UP000035368"/>
    </source>
</evidence>
<dbReference type="Gene3D" id="3.90.1150.10">
    <property type="entry name" value="Aspartate Aminotransferase, domain 1"/>
    <property type="match status" value="1"/>
</dbReference>
<feature type="domain" description="Aminotransferase class I/classII large" evidence="7">
    <location>
        <begin position="41"/>
        <end position="372"/>
    </location>
</feature>
<sequence length="378" mass="39751">MSLNERAADANTQWRALGLERTPATISQLSGAHATIEGCDFVLFSSSDYLGLSQHPALCTAAIAAHRRFGAGSTGSRLTTGTTAPHVAAEAAIASFIGSEDAVFFATGYQANVSTIQALASMVPGLTVFSDQLNHASIIDGCRLARVPVRVYPHLNYVRLDEMLSASTAEAKLIVSDGLFSMDGDTADIARLQQLCHQHRAWLYIDDAHAIGTIGPSGRGTAELAGGSLPDILIVTASKALGAEGGFVCCPTELATWLRNRARSYVFSTAAAPSVPASISAALPLIPQHLPTLRSKQAQFAALTGLSISSPIVPIHVGSETDAMNASAQLKRQGLWVPAIRYPTVARGQAILRVTITAQHEDAHLAQLASALAELRLI</sequence>
<evidence type="ECO:0000256" key="2">
    <source>
        <dbReference type="ARBA" id="ARBA00010008"/>
    </source>
</evidence>
<name>A0A0G3GRC7_9CORY</name>
<dbReference type="PANTHER" id="PTHR13693:SF77">
    <property type="entry name" value="8-AMINO-7-OXONONANOATE SYNTHASE"/>
    <property type="match status" value="1"/>
</dbReference>
<dbReference type="InterPro" id="IPR050087">
    <property type="entry name" value="AON_synthase_class-II"/>
</dbReference>
<proteinExistence type="inferred from homology"/>
<evidence type="ECO:0000256" key="4">
    <source>
        <dbReference type="ARBA" id="ARBA00022679"/>
    </source>
</evidence>
<comment type="similarity">
    <text evidence="2">Belongs to the class-II pyridoxal-phosphate-dependent aminotransferase family. BioF subfamily.</text>
</comment>
<dbReference type="AlphaFoldDB" id="A0A0G3GRC7"/>
<dbReference type="Pfam" id="PF00155">
    <property type="entry name" value="Aminotran_1_2"/>
    <property type="match status" value="1"/>
</dbReference>
<dbReference type="STRING" id="1050174.CEPID_09090"/>
<evidence type="ECO:0000256" key="5">
    <source>
        <dbReference type="ARBA" id="ARBA00022898"/>
    </source>
</evidence>
<dbReference type="InterPro" id="IPR004839">
    <property type="entry name" value="Aminotransferase_I/II_large"/>
</dbReference>
<dbReference type="KEGG" id="cei:CEPID_09090"/>
<keyword evidence="9" id="KW-1185">Reference proteome</keyword>
<dbReference type="EMBL" id="CP011541">
    <property type="protein sequence ID" value="AKK03664.1"/>
    <property type="molecule type" value="Genomic_DNA"/>
</dbReference>
<dbReference type="InterPro" id="IPR015421">
    <property type="entry name" value="PyrdxlP-dep_Trfase_major"/>
</dbReference>
<dbReference type="PANTHER" id="PTHR13693">
    <property type="entry name" value="CLASS II AMINOTRANSFERASE/8-AMINO-7-OXONONANOATE SYNTHASE"/>
    <property type="match status" value="1"/>
</dbReference>
<dbReference type="RefSeq" id="WP_047240659.1">
    <property type="nucleotide sequence ID" value="NZ_CP011541.1"/>
</dbReference>
<dbReference type="Proteomes" id="UP000035368">
    <property type="component" value="Chromosome"/>
</dbReference>
<dbReference type="EC" id="2.3.1.47" evidence="3"/>
<evidence type="ECO:0000256" key="6">
    <source>
        <dbReference type="ARBA" id="ARBA00047715"/>
    </source>
</evidence>
<evidence type="ECO:0000256" key="3">
    <source>
        <dbReference type="ARBA" id="ARBA00013187"/>
    </source>
</evidence>
<evidence type="ECO:0000256" key="1">
    <source>
        <dbReference type="ARBA" id="ARBA00001933"/>
    </source>
</evidence>
<dbReference type="InterPro" id="IPR015422">
    <property type="entry name" value="PyrdxlP-dep_Trfase_small"/>
</dbReference>
<dbReference type="OrthoDB" id="9807157at2"/>
<reference evidence="8 9" key="1">
    <citation type="submission" date="2015-05" db="EMBL/GenBank/DDBJ databases">
        <title>Complete genome sequence of Corynebacterium epidermidicanis DSM 45586, isolated from the skin of a dog suffering from pruritus.</title>
        <authorList>
            <person name="Ruckert C."/>
            <person name="Albersmeier A."/>
            <person name="Winkler A."/>
            <person name="Tauch A."/>
        </authorList>
    </citation>
    <scope>NUCLEOTIDE SEQUENCE [LARGE SCALE GENOMIC DNA]</scope>
    <source>
        <strain evidence="8 9">DSM 45586</strain>
    </source>
</reference>
<dbReference type="GO" id="GO:0030170">
    <property type="term" value="F:pyridoxal phosphate binding"/>
    <property type="evidence" value="ECO:0007669"/>
    <property type="project" value="InterPro"/>
</dbReference>
<dbReference type="Gene3D" id="3.40.640.10">
    <property type="entry name" value="Type I PLP-dependent aspartate aminotransferase-like (Major domain)"/>
    <property type="match status" value="1"/>
</dbReference>
<comment type="catalytic activity">
    <reaction evidence="6">
        <text>6-carboxyhexanoyl-[ACP] + L-alanine + H(+) = (8S)-8-amino-7-oxononanoate + holo-[ACP] + CO2</text>
        <dbReference type="Rhea" id="RHEA:42288"/>
        <dbReference type="Rhea" id="RHEA-COMP:9685"/>
        <dbReference type="Rhea" id="RHEA-COMP:9955"/>
        <dbReference type="ChEBI" id="CHEBI:15378"/>
        <dbReference type="ChEBI" id="CHEBI:16526"/>
        <dbReference type="ChEBI" id="CHEBI:57972"/>
        <dbReference type="ChEBI" id="CHEBI:64479"/>
        <dbReference type="ChEBI" id="CHEBI:78846"/>
        <dbReference type="ChEBI" id="CHEBI:149468"/>
        <dbReference type="EC" id="2.3.1.47"/>
    </reaction>
</comment>
<accession>A0A0G3GRC7</accession>